<name>A0A381TAY6_9ZZZZ</name>
<dbReference type="FunFam" id="3.30.360.10:FF:000005">
    <property type="entry name" value="Homoserine dehydrogenase"/>
    <property type="match status" value="1"/>
</dbReference>
<evidence type="ECO:0000256" key="1">
    <source>
        <dbReference type="ARBA" id="ARBA00006753"/>
    </source>
</evidence>
<comment type="pathway">
    <text evidence="5">Amino-acid biosynthesis.</text>
</comment>
<protein>
    <recommendedName>
        <fullName evidence="2">homoserine dehydrogenase</fullName>
        <ecNumber evidence="2">1.1.1.3</ecNumber>
    </recommendedName>
</protein>
<dbReference type="PIRSF" id="PIRSF000098">
    <property type="entry name" value="Homoser_dehydrog"/>
    <property type="match status" value="1"/>
</dbReference>
<keyword evidence="4" id="KW-0560">Oxidoreductase</keyword>
<dbReference type="InterPro" id="IPR045865">
    <property type="entry name" value="ACT-like_dom_sf"/>
</dbReference>
<evidence type="ECO:0000256" key="3">
    <source>
        <dbReference type="ARBA" id="ARBA00022857"/>
    </source>
</evidence>
<dbReference type="NCBIfam" id="NF004976">
    <property type="entry name" value="PRK06349.1"/>
    <property type="match status" value="1"/>
</dbReference>
<comment type="similarity">
    <text evidence="1">Belongs to the homoserine dehydrogenase family.</text>
</comment>
<accession>A0A381TAY6</accession>
<sequence length="399" mass="43865">MEYEILGVSASDKNKSRSIKIDHYPWFDDPLSIPDIEKINVIIELVGGEDGIAYDLSIKSLKKNKNLITANKALISKHGKELAKISDESNLFVGYEASVAGGIPVIKTLREGLLINKVDKVFSILNGTSNYILSTMNETNRDFEEVLGEAQELGYAESDPTLDINGYDSAHKLSIINALIFSEFPKVSDINIKGIEKIKLIDHNYANEFGYNIRLIATSSLEEHKFYKEVSPMLVKESSSLGKINGAQNIIFLHNNENGNLILEGEGAGAGPTSSAVISDLVDCYLGTKLKFFGESYENLSLGSSTLDTKERCYYFRVFLSDQKGAMAELTSLLSKNNISIDKIIQKGDTHLADEKSSTPVVMITYPVSIGVIESVVSEISGTDLISMEPIFLPILKEV</sequence>
<dbReference type="InterPro" id="IPR002912">
    <property type="entry name" value="ACT_dom"/>
</dbReference>
<dbReference type="Pfam" id="PF01842">
    <property type="entry name" value="ACT"/>
    <property type="match status" value="1"/>
</dbReference>
<dbReference type="UniPathway" id="UPA00050">
    <property type="reaction ID" value="UER00063"/>
</dbReference>
<dbReference type="PANTHER" id="PTHR43331">
    <property type="entry name" value="HOMOSERINE DEHYDROGENASE"/>
    <property type="match status" value="1"/>
</dbReference>
<dbReference type="InterPro" id="IPR019811">
    <property type="entry name" value="HDH_CS"/>
</dbReference>
<gene>
    <name evidence="7" type="ORF">METZ01_LOCUS63857</name>
</gene>
<evidence type="ECO:0000313" key="7">
    <source>
        <dbReference type="EMBL" id="SVA11003.1"/>
    </source>
</evidence>
<feature type="domain" description="ACT" evidence="6">
    <location>
        <begin position="315"/>
        <end position="399"/>
    </location>
</feature>
<reference evidence="7" key="1">
    <citation type="submission" date="2018-05" db="EMBL/GenBank/DDBJ databases">
        <authorList>
            <person name="Lanie J.A."/>
            <person name="Ng W.-L."/>
            <person name="Kazmierczak K.M."/>
            <person name="Andrzejewski T.M."/>
            <person name="Davidsen T.M."/>
            <person name="Wayne K.J."/>
            <person name="Tettelin H."/>
            <person name="Glass J.I."/>
            <person name="Rusch D."/>
            <person name="Podicherti R."/>
            <person name="Tsui H.-C.T."/>
            <person name="Winkler M.E."/>
        </authorList>
    </citation>
    <scope>NUCLEOTIDE SEQUENCE</scope>
</reference>
<organism evidence="7">
    <name type="scientific">marine metagenome</name>
    <dbReference type="NCBI Taxonomy" id="408172"/>
    <lineage>
        <taxon>unclassified sequences</taxon>
        <taxon>metagenomes</taxon>
        <taxon>ecological metagenomes</taxon>
    </lineage>
</organism>
<dbReference type="Gene3D" id="3.30.360.10">
    <property type="entry name" value="Dihydrodipicolinate Reductase, domain 2"/>
    <property type="match status" value="1"/>
</dbReference>
<dbReference type="SUPFAM" id="SSF55021">
    <property type="entry name" value="ACT-like"/>
    <property type="match status" value="1"/>
</dbReference>
<dbReference type="SUPFAM" id="SSF55347">
    <property type="entry name" value="Glyceraldehyde-3-phosphate dehydrogenase-like, C-terminal domain"/>
    <property type="match status" value="1"/>
</dbReference>
<dbReference type="EMBL" id="UINC01004002">
    <property type="protein sequence ID" value="SVA11003.1"/>
    <property type="molecule type" value="Genomic_DNA"/>
</dbReference>
<dbReference type="InterPro" id="IPR016204">
    <property type="entry name" value="HDH"/>
</dbReference>
<dbReference type="GO" id="GO:0004412">
    <property type="term" value="F:homoserine dehydrogenase activity"/>
    <property type="evidence" value="ECO:0007669"/>
    <property type="project" value="UniProtKB-EC"/>
</dbReference>
<evidence type="ECO:0000256" key="4">
    <source>
        <dbReference type="ARBA" id="ARBA00023002"/>
    </source>
</evidence>
<dbReference type="CDD" id="cd04881">
    <property type="entry name" value="ACT_HSDH-Hom"/>
    <property type="match status" value="1"/>
</dbReference>
<keyword evidence="3" id="KW-0521">NADP</keyword>
<dbReference type="UniPathway" id="UPA00051">
    <property type="reaction ID" value="UER00465"/>
</dbReference>
<evidence type="ECO:0000256" key="2">
    <source>
        <dbReference type="ARBA" id="ARBA00013213"/>
    </source>
</evidence>
<evidence type="ECO:0000256" key="5">
    <source>
        <dbReference type="ARBA" id="ARBA00029440"/>
    </source>
</evidence>
<dbReference type="PROSITE" id="PS51671">
    <property type="entry name" value="ACT"/>
    <property type="match status" value="1"/>
</dbReference>
<dbReference type="PROSITE" id="PS01042">
    <property type="entry name" value="HOMOSER_DHGENASE"/>
    <property type="match status" value="1"/>
</dbReference>
<dbReference type="Gene3D" id="3.30.70.260">
    <property type="match status" value="1"/>
</dbReference>
<dbReference type="EC" id="1.1.1.3" evidence="2"/>
<dbReference type="GO" id="GO:0009088">
    <property type="term" value="P:threonine biosynthetic process"/>
    <property type="evidence" value="ECO:0007669"/>
    <property type="project" value="UniProtKB-UniPathway"/>
</dbReference>
<dbReference type="Gene3D" id="3.40.50.720">
    <property type="entry name" value="NAD(P)-binding Rossmann-like Domain"/>
    <property type="match status" value="1"/>
</dbReference>
<evidence type="ECO:0000259" key="6">
    <source>
        <dbReference type="PROSITE" id="PS51671"/>
    </source>
</evidence>
<dbReference type="InterPro" id="IPR001342">
    <property type="entry name" value="HDH_cat"/>
</dbReference>
<dbReference type="InterPro" id="IPR036291">
    <property type="entry name" value="NAD(P)-bd_dom_sf"/>
</dbReference>
<dbReference type="AlphaFoldDB" id="A0A381TAY6"/>
<dbReference type="Pfam" id="PF00742">
    <property type="entry name" value="Homoserine_dh"/>
    <property type="match status" value="1"/>
</dbReference>
<proteinExistence type="inferred from homology"/>
<dbReference type="PANTHER" id="PTHR43331:SF1">
    <property type="entry name" value="HOMOSERINE DEHYDROGENASE"/>
    <property type="match status" value="1"/>
</dbReference>
<dbReference type="SUPFAM" id="SSF51735">
    <property type="entry name" value="NAD(P)-binding Rossmann-fold domains"/>
    <property type="match status" value="1"/>
</dbReference>